<sequence>MIRGALIALLFALAAPAQGQTLLNAFLAPATPRALHVPPTSAHQPFPQAQARGLLNFRGNPMRNWYGTGPLPRNPQVLWRVGTFCGPSSEGGETRTWCGTGWTGQPVIRADTVPPEVIFGAYDHSVHFLNAETGVDTRAPFPTGDIIKGSVTLDPTGAPILYFGSRDNHLRAIRLDDGEATELWRLSSITGDGIWNNDWDANPLVLGDVLLTGSENSWFYAVALNRGTDAQGRATVAPTVLNRIPGFTKELFSLVGDRMVSIESSPLVIGDRVYFANSGGLVQGYSIPKLLAGADRAAALTFEYHMGDDVDATLVADAEGFIYAAAENERRDNPAKRASGQLVKLNPAKPDAPRVWALALPGTIGGKGGLWATPALFAGHLYVPTHQGGLYAIDAATGRITWEHDFPEHTWSSPVVIDGELLAPDCSGTISRFSLSNPARPRLIWAWDVPGAGCWESTPAVWDGVIYMGNRNGYFYALGDDPAATKGLTLVELQ</sequence>
<keyword evidence="4" id="KW-1185">Reference proteome</keyword>
<dbReference type="InterPro" id="IPR002372">
    <property type="entry name" value="PQQ_rpt_dom"/>
</dbReference>
<dbReference type="Gene3D" id="2.130.10.10">
    <property type="entry name" value="YVTN repeat-like/Quinoprotein amine dehydrogenase"/>
    <property type="match status" value="2"/>
</dbReference>
<proteinExistence type="predicted"/>
<feature type="signal peptide" evidence="1">
    <location>
        <begin position="1"/>
        <end position="19"/>
    </location>
</feature>
<gene>
    <name evidence="3" type="ORF">P1J78_21265</name>
</gene>
<organism evidence="3 4">
    <name type="scientific">Psychromarinibacter sediminicola</name>
    <dbReference type="NCBI Taxonomy" id="3033385"/>
    <lineage>
        <taxon>Bacteria</taxon>
        <taxon>Pseudomonadati</taxon>
        <taxon>Pseudomonadota</taxon>
        <taxon>Alphaproteobacteria</taxon>
        <taxon>Rhodobacterales</taxon>
        <taxon>Paracoccaceae</taxon>
        <taxon>Psychromarinibacter</taxon>
    </lineage>
</organism>
<name>A0AAE3NS40_9RHOB</name>
<dbReference type="Pfam" id="PF13360">
    <property type="entry name" value="PQQ_2"/>
    <property type="match status" value="1"/>
</dbReference>
<dbReference type="Proteomes" id="UP001220964">
    <property type="component" value="Unassembled WGS sequence"/>
</dbReference>
<dbReference type="RefSeq" id="WP_275569396.1">
    <property type="nucleotide sequence ID" value="NZ_JARGYC010000084.1"/>
</dbReference>
<comment type="caution">
    <text evidence="3">The sequence shown here is derived from an EMBL/GenBank/DDBJ whole genome shotgun (WGS) entry which is preliminary data.</text>
</comment>
<protein>
    <submittedName>
        <fullName evidence="3">PQQ-binding-like beta-propeller repeat protein</fullName>
    </submittedName>
</protein>
<dbReference type="AlphaFoldDB" id="A0AAE3NS40"/>
<evidence type="ECO:0000256" key="1">
    <source>
        <dbReference type="SAM" id="SignalP"/>
    </source>
</evidence>
<dbReference type="PANTHER" id="PTHR34512">
    <property type="entry name" value="CELL SURFACE PROTEIN"/>
    <property type="match status" value="1"/>
</dbReference>
<dbReference type="SUPFAM" id="SSF50998">
    <property type="entry name" value="Quinoprotein alcohol dehydrogenase-like"/>
    <property type="match status" value="2"/>
</dbReference>
<evidence type="ECO:0000313" key="3">
    <source>
        <dbReference type="EMBL" id="MDF0603273.1"/>
    </source>
</evidence>
<evidence type="ECO:0000313" key="4">
    <source>
        <dbReference type="Proteomes" id="UP001220964"/>
    </source>
</evidence>
<dbReference type="InterPro" id="IPR011047">
    <property type="entry name" value="Quinoprotein_ADH-like_sf"/>
</dbReference>
<dbReference type="PANTHER" id="PTHR34512:SF30">
    <property type="entry name" value="OUTER MEMBRANE PROTEIN ASSEMBLY FACTOR BAMB"/>
    <property type="match status" value="1"/>
</dbReference>
<dbReference type="SMART" id="SM00564">
    <property type="entry name" value="PQQ"/>
    <property type="match status" value="3"/>
</dbReference>
<dbReference type="EMBL" id="JARGYC010000084">
    <property type="protein sequence ID" value="MDF0603273.1"/>
    <property type="molecule type" value="Genomic_DNA"/>
</dbReference>
<feature type="domain" description="Pyrrolo-quinoline quinone repeat" evidence="2">
    <location>
        <begin position="354"/>
        <end position="434"/>
    </location>
</feature>
<reference evidence="3" key="1">
    <citation type="submission" date="2023-03" db="EMBL/GenBank/DDBJ databases">
        <title>Multiphase analysis and comparison of six strains from genera Psychromarinibacter, Lutimaribacter, and Maritimibacter, including a novel species: Psychromarinibacter sediminicola sp. nov.</title>
        <authorList>
            <person name="Wang Y.-H."/>
            <person name="Ye M.-Q."/>
            <person name="Du Z.-J."/>
        </authorList>
    </citation>
    <scope>NUCLEOTIDE SEQUENCE</scope>
    <source>
        <strain evidence="3">C21-152</strain>
    </source>
</reference>
<accession>A0AAE3NS40</accession>
<keyword evidence="1" id="KW-0732">Signal</keyword>
<evidence type="ECO:0000259" key="2">
    <source>
        <dbReference type="Pfam" id="PF13360"/>
    </source>
</evidence>
<dbReference type="InterPro" id="IPR018391">
    <property type="entry name" value="PQQ_b-propeller_rpt"/>
</dbReference>
<feature type="chain" id="PRO_5042143761" evidence="1">
    <location>
        <begin position="20"/>
        <end position="494"/>
    </location>
</feature>
<dbReference type="InterPro" id="IPR015943">
    <property type="entry name" value="WD40/YVTN_repeat-like_dom_sf"/>
</dbReference>